<dbReference type="EMBL" id="ACDX02000012">
    <property type="protein sequence ID" value="EFC87999.1"/>
    <property type="molecule type" value="Genomic_DNA"/>
</dbReference>
<gene>
    <name evidence="1" type="ORF">NEIMUCOT_05552</name>
</gene>
<dbReference type="Proteomes" id="UP000003344">
    <property type="component" value="Unassembled WGS sequence"/>
</dbReference>
<evidence type="ECO:0000313" key="2">
    <source>
        <dbReference type="Proteomes" id="UP000003344"/>
    </source>
</evidence>
<dbReference type="AlphaFoldDB" id="D2ZY45"/>
<sequence length="43" mass="5185">MSFQFQMYAGEIDNMFQQNFGDEFYYFFCNENCSEGNVFVQIT</sequence>
<protein>
    <submittedName>
        <fullName evidence="1">Uncharacterized protein</fullName>
    </submittedName>
</protein>
<dbReference type="STRING" id="546266.NEIMUCOT_05552"/>
<proteinExistence type="predicted"/>
<comment type="caution">
    <text evidence="1">The sequence shown here is derived from an EMBL/GenBank/DDBJ whole genome shotgun (WGS) entry which is preliminary data.</text>
</comment>
<organism evidence="1 2">
    <name type="scientific">Neisseria mucosa (strain ATCC 25996 / DSM 4631 / NCTC 10774 / M26)</name>
    <dbReference type="NCBI Taxonomy" id="546266"/>
    <lineage>
        <taxon>Bacteria</taxon>
        <taxon>Pseudomonadati</taxon>
        <taxon>Pseudomonadota</taxon>
        <taxon>Betaproteobacteria</taxon>
        <taxon>Neisseriales</taxon>
        <taxon>Neisseriaceae</taxon>
        <taxon>Neisseria</taxon>
    </lineage>
</organism>
<reference evidence="1 2" key="1">
    <citation type="submission" date="2009-10" db="EMBL/GenBank/DDBJ databases">
        <authorList>
            <person name="Weinstock G."/>
            <person name="Sodergren E."/>
            <person name="Clifton S."/>
            <person name="Fulton L."/>
            <person name="Fulton B."/>
            <person name="Courtney L."/>
            <person name="Fronick C."/>
            <person name="Harrison M."/>
            <person name="Strong C."/>
            <person name="Farmer C."/>
            <person name="Delahaunty K."/>
            <person name="Markovic C."/>
            <person name="Hall O."/>
            <person name="Minx P."/>
            <person name="Tomlinson C."/>
            <person name="Mitreva M."/>
            <person name="Nelson J."/>
            <person name="Hou S."/>
            <person name="Wollam A."/>
            <person name="Pepin K.H."/>
            <person name="Johnson M."/>
            <person name="Bhonagiri V."/>
            <person name="Nash W.E."/>
            <person name="Warren W."/>
            <person name="Chinwalla A."/>
            <person name="Mardis E.R."/>
            <person name="Wilson R.K."/>
        </authorList>
    </citation>
    <scope>NUCLEOTIDE SEQUENCE [LARGE SCALE GENOMIC DNA]</scope>
    <source>
        <strain evidence="2">ATCC 25996 / DSM 4631 / NCTC 10774 / M26</strain>
    </source>
</reference>
<evidence type="ECO:0000313" key="1">
    <source>
        <dbReference type="EMBL" id="EFC87999.1"/>
    </source>
</evidence>
<name>D2ZY45_NEIM2</name>
<accession>D2ZY45</accession>